<organism evidence="1 2">
    <name type="scientific">Hafnia alvei ATCC 51873</name>
    <dbReference type="NCBI Taxonomy" id="1002364"/>
    <lineage>
        <taxon>Bacteria</taxon>
        <taxon>Pseudomonadati</taxon>
        <taxon>Pseudomonadota</taxon>
        <taxon>Gammaproteobacteria</taxon>
        <taxon>Enterobacterales</taxon>
        <taxon>Hafniaceae</taxon>
        <taxon>Hafnia</taxon>
    </lineage>
</organism>
<comment type="caution">
    <text evidence="1">The sequence shown here is derived from an EMBL/GenBank/DDBJ whole genome shotgun (WGS) entry which is preliminary data.</text>
</comment>
<proteinExistence type="predicted"/>
<accession>G9YC20</accession>
<protein>
    <submittedName>
        <fullName evidence="1">Uncharacterized protein</fullName>
    </submittedName>
</protein>
<reference evidence="1 2" key="1">
    <citation type="submission" date="2011-08" db="EMBL/GenBank/DDBJ databases">
        <authorList>
            <person name="Weinstock G."/>
            <person name="Sodergren E."/>
            <person name="Clifton S."/>
            <person name="Fulton L."/>
            <person name="Fulton B."/>
            <person name="Courtney L."/>
            <person name="Fronick C."/>
            <person name="Harrison M."/>
            <person name="Strong C."/>
            <person name="Farmer C."/>
            <person name="Delahaunty K."/>
            <person name="Markovic C."/>
            <person name="Hall O."/>
            <person name="Minx P."/>
            <person name="Tomlinson C."/>
            <person name="Mitreva M."/>
            <person name="Hou S."/>
            <person name="Chen J."/>
            <person name="Wollam A."/>
            <person name="Pepin K.H."/>
            <person name="Johnson M."/>
            <person name="Bhonagiri V."/>
            <person name="Zhang X."/>
            <person name="Suruliraj S."/>
            <person name="Warren W."/>
            <person name="Chinwalla A."/>
            <person name="Mardis E.R."/>
            <person name="Wilson R.K."/>
        </authorList>
    </citation>
    <scope>NUCLEOTIDE SEQUENCE [LARGE SCALE GENOMIC DNA]</scope>
    <source>
        <strain evidence="1 2">ATCC 51873</strain>
    </source>
</reference>
<dbReference type="HOGENOM" id="CLU_3200480_0_0_6"/>
<dbReference type="Proteomes" id="UP000005959">
    <property type="component" value="Unassembled WGS sequence"/>
</dbReference>
<name>G9YC20_HAFAL</name>
<gene>
    <name evidence="1" type="ORF">HMPREF0454_04146</name>
</gene>
<dbReference type="AlphaFoldDB" id="G9YC20"/>
<evidence type="ECO:0000313" key="2">
    <source>
        <dbReference type="Proteomes" id="UP000005959"/>
    </source>
</evidence>
<sequence length="45" mass="5314">MCSNGFRRQRYIFTVKTSVIRLSNAIFTRFYGVFSLFSTEINTQI</sequence>
<dbReference type="EMBL" id="AGCI01000099">
    <property type="protein sequence ID" value="EHM39010.1"/>
    <property type="molecule type" value="Genomic_DNA"/>
</dbReference>
<evidence type="ECO:0000313" key="1">
    <source>
        <dbReference type="EMBL" id="EHM39010.1"/>
    </source>
</evidence>